<dbReference type="GO" id="GO:0008360">
    <property type="term" value="P:regulation of cell shape"/>
    <property type="evidence" value="ECO:0007669"/>
    <property type="project" value="UniProtKB-KW"/>
</dbReference>
<dbReference type="GO" id="GO:0051301">
    <property type="term" value="P:cell division"/>
    <property type="evidence" value="ECO:0007669"/>
    <property type="project" value="UniProtKB-KW"/>
</dbReference>
<dbReference type="NCBIfam" id="TIGR01087">
    <property type="entry name" value="murD"/>
    <property type="match status" value="1"/>
</dbReference>
<keyword evidence="3 7" id="KW-0963">Cytoplasm</keyword>
<keyword evidence="7" id="KW-0132">Cell division</keyword>
<comment type="catalytic activity">
    <reaction evidence="7">
        <text>UDP-N-acetyl-alpha-D-muramoyl-L-alanine + D-glutamate + ATP = UDP-N-acetyl-alpha-D-muramoyl-L-alanyl-D-glutamate + ADP + phosphate + H(+)</text>
        <dbReference type="Rhea" id="RHEA:16429"/>
        <dbReference type="ChEBI" id="CHEBI:15378"/>
        <dbReference type="ChEBI" id="CHEBI:29986"/>
        <dbReference type="ChEBI" id="CHEBI:30616"/>
        <dbReference type="ChEBI" id="CHEBI:43474"/>
        <dbReference type="ChEBI" id="CHEBI:83898"/>
        <dbReference type="ChEBI" id="CHEBI:83900"/>
        <dbReference type="ChEBI" id="CHEBI:456216"/>
        <dbReference type="EC" id="6.3.2.9"/>
    </reaction>
</comment>
<dbReference type="SUPFAM" id="SSF53623">
    <property type="entry name" value="MurD-like peptide ligases, catalytic domain"/>
    <property type="match status" value="1"/>
</dbReference>
<evidence type="ECO:0000256" key="2">
    <source>
        <dbReference type="ARBA" id="ARBA00004752"/>
    </source>
</evidence>
<reference evidence="9 10" key="1">
    <citation type="journal article" date="2018" name="Int. J. Syst. Evol. Microbiol.">
        <title>Epidermidibacterium keratini gen. nov., sp. nov., a member of the family Sporichthyaceae, isolated from keratin epidermis.</title>
        <authorList>
            <person name="Lee D.G."/>
            <person name="Trujillo M.E."/>
            <person name="Kang S."/>
            <person name="Nam J.J."/>
            <person name="Kim Y.J."/>
        </authorList>
    </citation>
    <scope>NUCLEOTIDE SEQUENCE [LARGE SCALE GENOMIC DNA]</scope>
    <source>
        <strain evidence="9 10">EPI-7</strain>
    </source>
</reference>
<dbReference type="Gene3D" id="3.90.190.20">
    <property type="entry name" value="Mur ligase, C-terminal domain"/>
    <property type="match status" value="1"/>
</dbReference>
<evidence type="ECO:0000256" key="4">
    <source>
        <dbReference type="ARBA" id="ARBA00022598"/>
    </source>
</evidence>
<keyword evidence="7" id="KW-0133">Cell shape</keyword>
<proteinExistence type="inferred from homology"/>
<dbReference type="GO" id="GO:0071555">
    <property type="term" value="P:cell wall organization"/>
    <property type="evidence" value="ECO:0007669"/>
    <property type="project" value="UniProtKB-KW"/>
</dbReference>
<evidence type="ECO:0000313" key="10">
    <source>
        <dbReference type="Proteomes" id="UP000463857"/>
    </source>
</evidence>
<dbReference type="HAMAP" id="MF_00639">
    <property type="entry name" value="MurD"/>
    <property type="match status" value="1"/>
</dbReference>
<feature type="domain" description="Mur ligase central" evidence="8">
    <location>
        <begin position="112"/>
        <end position="294"/>
    </location>
</feature>
<comment type="subcellular location">
    <subcellularLocation>
        <location evidence="1 7">Cytoplasm</location>
    </subcellularLocation>
</comment>
<dbReference type="InterPro" id="IPR005762">
    <property type="entry name" value="MurD"/>
</dbReference>
<dbReference type="GO" id="GO:0008764">
    <property type="term" value="F:UDP-N-acetylmuramoylalanine-D-glutamate ligase activity"/>
    <property type="evidence" value="ECO:0007669"/>
    <property type="project" value="UniProtKB-UniRule"/>
</dbReference>
<keyword evidence="4 7" id="KW-0436">Ligase</keyword>
<dbReference type="InterPro" id="IPR013221">
    <property type="entry name" value="Mur_ligase_cen"/>
</dbReference>
<dbReference type="AlphaFoldDB" id="A0A7L4YSR9"/>
<comment type="function">
    <text evidence="7">Cell wall formation. Catalyzes the addition of glutamate to the nucleotide precursor UDP-N-acetylmuramoyl-L-alanine (UMA).</text>
</comment>
<dbReference type="OrthoDB" id="9809796at2"/>
<evidence type="ECO:0000256" key="1">
    <source>
        <dbReference type="ARBA" id="ARBA00004496"/>
    </source>
</evidence>
<keyword evidence="5 7" id="KW-0547">Nucleotide-binding</keyword>
<protein>
    <recommendedName>
        <fullName evidence="7">UDP-N-acetylmuramoylalanine--D-glutamate ligase</fullName>
        <ecNumber evidence="7">6.3.2.9</ecNumber>
    </recommendedName>
    <alternativeName>
        <fullName evidence="7">D-glutamic acid-adding enzyme</fullName>
    </alternativeName>
    <alternativeName>
        <fullName evidence="7">UDP-N-acetylmuramoyl-L-alanyl-D-glutamate synthetase</fullName>
    </alternativeName>
</protein>
<keyword evidence="10" id="KW-1185">Reference proteome</keyword>
<dbReference type="PANTHER" id="PTHR43692">
    <property type="entry name" value="UDP-N-ACETYLMURAMOYLALANINE--D-GLUTAMATE LIGASE"/>
    <property type="match status" value="1"/>
</dbReference>
<dbReference type="SUPFAM" id="SSF53244">
    <property type="entry name" value="MurD-like peptide ligases, peptide-binding domain"/>
    <property type="match status" value="1"/>
</dbReference>
<keyword evidence="6 7" id="KW-0067">ATP-binding</keyword>
<dbReference type="Pfam" id="PF08245">
    <property type="entry name" value="Mur_ligase_M"/>
    <property type="match status" value="1"/>
</dbReference>
<keyword evidence="7" id="KW-0573">Peptidoglycan synthesis</keyword>
<feature type="binding site" evidence="7">
    <location>
        <begin position="114"/>
        <end position="120"/>
    </location>
    <ligand>
        <name>ATP</name>
        <dbReference type="ChEBI" id="CHEBI:30616"/>
    </ligand>
</feature>
<dbReference type="PANTHER" id="PTHR43692:SF1">
    <property type="entry name" value="UDP-N-ACETYLMURAMOYLALANINE--D-GLUTAMATE LIGASE"/>
    <property type="match status" value="1"/>
</dbReference>
<dbReference type="GO" id="GO:0005737">
    <property type="term" value="C:cytoplasm"/>
    <property type="evidence" value="ECO:0007669"/>
    <property type="project" value="UniProtKB-SubCell"/>
</dbReference>
<dbReference type="KEGG" id="eke:EK0264_01785"/>
<evidence type="ECO:0000256" key="7">
    <source>
        <dbReference type="HAMAP-Rule" id="MF_00639"/>
    </source>
</evidence>
<evidence type="ECO:0000256" key="3">
    <source>
        <dbReference type="ARBA" id="ARBA00022490"/>
    </source>
</evidence>
<gene>
    <name evidence="7 9" type="primary">murD</name>
    <name evidence="9" type="ORF">EK0264_01785</name>
</gene>
<evidence type="ECO:0000256" key="5">
    <source>
        <dbReference type="ARBA" id="ARBA00022741"/>
    </source>
</evidence>
<dbReference type="Pfam" id="PF21799">
    <property type="entry name" value="MurD-like_N"/>
    <property type="match status" value="1"/>
</dbReference>
<comment type="similarity">
    <text evidence="7">Belongs to the MurCDEF family.</text>
</comment>
<dbReference type="UniPathway" id="UPA00219"/>
<evidence type="ECO:0000259" key="8">
    <source>
        <dbReference type="Pfam" id="PF08245"/>
    </source>
</evidence>
<keyword evidence="7" id="KW-0131">Cell cycle</keyword>
<dbReference type="SUPFAM" id="SSF51984">
    <property type="entry name" value="MurCD N-terminal domain"/>
    <property type="match status" value="1"/>
</dbReference>
<dbReference type="GO" id="GO:0009252">
    <property type="term" value="P:peptidoglycan biosynthetic process"/>
    <property type="evidence" value="ECO:0007669"/>
    <property type="project" value="UniProtKB-UniRule"/>
</dbReference>
<dbReference type="EC" id="6.3.2.9" evidence="7"/>
<dbReference type="FunCoup" id="A0A7L4YSR9">
    <property type="interactions" value="96"/>
</dbReference>
<keyword evidence="7" id="KW-0961">Cell wall biogenesis/degradation</keyword>
<dbReference type="EMBL" id="CP047156">
    <property type="protein sequence ID" value="QHC02226.1"/>
    <property type="molecule type" value="Genomic_DNA"/>
</dbReference>
<evidence type="ECO:0000313" key="9">
    <source>
        <dbReference type="EMBL" id="QHC02226.1"/>
    </source>
</evidence>
<dbReference type="GO" id="GO:0005524">
    <property type="term" value="F:ATP binding"/>
    <property type="evidence" value="ECO:0007669"/>
    <property type="project" value="UniProtKB-UniRule"/>
</dbReference>
<dbReference type="InterPro" id="IPR036615">
    <property type="entry name" value="Mur_ligase_C_dom_sf"/>
</dbReference>
<accession>A0A7L4YSR9</accession>
<dbReference type="Gene3D" id="3.40.1190.10">
    <property type="entry name" value="Mur-like, catalytic domain"/>
    <property type="match status" value="1"/>
</dbReference>
<dbReference type="InterPro" id="IPR036565">
    <property type="entry name" value="Mur-like_cat_sf"/>
</dbReference>
<organism evidence="9 10">
    <name type="scientific">Epidermidibacterium keratini</name>
    <dbReference type="NCBI Taxonomy" id="1891644"/>
    <lineage>
        <taxon>Bacteria</taxon>
        <taxon>Bacillati</taxon>
        <taxon>Actinomycetota</taxon>
        <taxon>Actinomycetes</taxon>
        <taxon>Sporichthyales</taxon>
        <taxon>Sporichthyaceae</taxon>
        <taxon>Epidermidibacterium</taxon>
    </lineage>
</organism>
<name>A0A7L4YSR9_9ACTN</name>
<evidence type="ECO:0000256" key="6">
    <source>
        <dbReference type="ARBA" id="ARBA00022840"/>
    </source>
</evidence>
<dbReference type="Gene3D" id="3.40.50.720">
    <property type="entry name" value="NAD(P)-binding Rossmann-like Domain"/>
    <property type="match status" value="1"/>
</dbReference>
<sequence length="476" mass="49402">MDPAALRGAHVLVAGGGRSGTAVARALARQGALVQLADQRPDAVSSELRELGVQYAGDLREMPQGISLVVTSPGWAPTVPLLADALERGIRVVGEVELAWALRDHSVPWLAITGTNGKTTAVGMLTAILRAGGFSAAEVGNVGPPVIDAVTGDDAAYEIFAVELSSFQLHWAPSVAPAAGALLNIAADHLDWHGSLDAYAADKARIWGRGESLAVCNADDAHVMSLAAQYADADRLLPFTLAEPQPGQLGVAGGWLLDRTRFARDGAERIIETAEVRPTGPHNVANALAAAALARTVGLSAEQIAQGLRDYAPGAHRNVLVVTETAPDGRRIGYVNDSKATNAHATAASLSSYDDVVWIAGGLLKGAVAGDFGGLIEQAAPRLRGVVLIGRDRAVLAEAMRRHAPNVPVIDVPVADHRGMDEAVDAARQLALTAPTSGSVTVLMAPAAASMDMFDDYAQRGDVFARAARRVAEGGS</sequence>
<comment type="pathway">
    <text evidence="2 7">Cell wall biogenesis; peptidoglycan biosynthesis.</text>
</comment>
<dbReference type="InParanoid" id="A0A7L4YSR9"/>
<dbReference type="Proteomes" id="UP000463857">
    <property type="component" value="Chromosome"/>
</dbReference>